<dbReference type="GO" id="GO:0004175">
    <property type="term" value="F:endopeptidase activity"/>
    <property type="evidence" value="ECO:0007669"/>
    <property type="project" value="UniProtKB-ARBA"/>
</dbReference>
<dbReference type="GeneID" id="69059497"/>
<gene>
    <name evidence="4" type="ORF">GQR93_14065</name>
</gene>
<dbReference type="Pfam" id="PF02517">
    <property type="entry name" value="Rce1-like"/>
    <property type="match status" value="1"/>
</dbReference>
<evidence type="ECO:0000313" key="4">
    <source>
        <dbReference type="EMBL" id="QHB53231.1"/>
    </source>
</evidence>
<keyword evidence="2" id="KW-1133">Transmembrane helix</keyword>
<feature type="transmembrane region" description="Helical" evidence="2">
    <location>
        <begin position="111"/>
        <end position="136"/>
    </location>
</feature>
<dbReference type="GO" id="GO:0006508">
    <property type="term" value="P:proteolysis"/>
    <property type="evidence" value="ECO:0007669"/>
    <property type="project" value="UniProtKB-KW"/>
</dbReference>
<dbReference type="AlphaFoldDB" id="A0A6P1ED76"/>
<evidence type="ECO:0000313" key="5">
    <source>
        <dbReference type="Proteomes" id="UP000465035"/>
    </source>
</evidence>
<organism evidence="4 5">
    <name type="scientific">Lentilactobacillus hilgardii</name>
    <name type="common">Lactobacillus hilgardii</name>
    <dbReference type="NCBI Taxonomy" id="1588"/>
    <lineage>
        <taxon>Bacteria</taxon>
        <taxon>Bacillati</taxon>
        <taxon>Bacillota</taxon>
        <taxon>Bacilli</taxon>
        <taxon>Lactobacillales</taxon>
        <taxon>Lactobacillaceae</taxon>
        <taxon>Lentilactobacillus</taxon>
    </lineage>
</organism>
<keyword evidence="4" id="KW-0378">Hydrolase</keyword>
<keyword evidence="2" id="KW-0472">Membrane</keyword>
<comment type="similarity">
    <text evidence="1">Belongs to the UPF0177 family.</text>
</comment>
<dbReference type="Proteomes" id="UP000465035">
    <property type="component" value="Chromosome"/>
</dbReference>
<protein>
    <submittedName>
        <fullName evidence="4">CPBP family intramembrane metalloprotease</fullName>
    </submittedName>
</protein>
<reference evidence="4 5" key="1">
    <citation type="submission" date="2019-12" db="EMBL/GenBank/DDBJ databases">
        <title>Lactobacillus hilgardii FLUB.</title>
        <authorList>
            <person name="Gustaw K."/>
        </authorList>
    </citation>
    <scope>NUCLEOTIDE SEQUENCE [LARGE SCALE GENOMIC DNA]</scope>
    <source>
        <strain evidence="4 5">FLUB</strain>
    </source>
</reference>
<accession>A0A6P1ED76</accession>
<feature type="transmembrane region" description="Helical" evidence="2">
    <location>
        <begin position="39"/>
        <end position="57"/>
    </location>
</feature>
<dbReference type="InterPro" id="IPR003675">
    <property type="entry name" value="Rce1/LyrA-like_dom"/>
</dbReference>
<feature type="transmembrane region" description="Helical" evidence="2">
    <location>
        <begin position="12"/>
        <end position="33"/>
    </location>
</feature>
<feature type="domain" description="CAAX prenyl protease 2/Lysostaphin resistance protein A-like" evidence="3">
    <location>
        <begin position="106"/>
        <end position="209"/>
    </location>
</feature>
<dbReference type="GO" id="GO:0080120">
    <property type="term" value="P:CAAX-box protein maturation"/>
    <property type="evidence" value="ECO:0007669"/>
    <property type="project" value="UniProtKB-ARBA"/>
</dbReference>
<feature type="transmembrane region" description="Helical" evidence="2">
    <location>
        <begin position="69"/>
        <end position="91"/>
    </location>
</feature>
<dbReference type="EMBL" id="CP047121">
    <property type="protein sequence ID" value="QHB53231.1"/>
    <property type="molecule type" value="Genomic_DNA"/>
</dbReference>
<name>A0A6P1ED76_LENHI</name>
<dbReference type="RefSeq" id="WP_003550785.1">
    <property type="nucleotide sequence ID" value="NZ_CP047121.1"/>
</dbReference>
<feature type="transmembrane region" description="Helical" evidence="2">
    <location>
        <begin position="172"/>
        <end position="189"/>
    </location>
</feature>
<feature type="transmembrane region" description="Helical" evidence="2">
    <location>
        <begin position="220"/>
        <end position="242"/>
    </location>
</feature>
<evidence type="ECO:0000256" key="1">
    <source>
        <dbReference type="ARBA" id="ARBA00009067"/>
    </source>
</evidence>
<proteinExistence type="inferred from homology"/>
<keyword evidence="2" id="KW-0812">Transmembrane</keyword>
<evidence type="ECO:0000256" key="2">
    <source>
        <dbReference type="SAM" id="Phobius"/>
    </source>
</evidence>
<keyword evidence="4" id="KW-0645">Protease</keyword>
<keyword evidence="4" id="KW-0482">Metalloprotease</keyword>
<dbReference type="GO" id="GO:0008237">
    <property type="term" value="F:metallopeptidase activity"/>
    <property type="evidence" value="ECO:0007669"/>
    <property type="project" value="UniProtKB-KW"/>
</dbReference>
<feature type="transmembrane region" description="Helical" evidence="2">
    <location>
        <begin position="148"/>
        <end position="166"/>
    </location>
</feature>
<evidence type="ECO:0000259" key="3">
    <source>
        <dbReference type="Pfam" id="PF02517"/>
    </source>
</evidence>
<sequence length="257" mass="28761">MIIENRWSWGRQITIAIVLFLGFSMMSMLFYNGTFLEQAVADLVYALLSFAIMLWALKSTKVFVHRLALTKPMIIWGIISLVTLGIVFGFGGVPQHVIMVLQAKHLLVNTLVALSAAIFEESINRGFFLSGFLAYAQYNSRSYKLTRSAIYSSILFGTFHLVNLLGGNSSAVFQQVFWAFVIGVFLAALRFTTNTLFWGMLIHFLLDWFPSASTKFDIQQASWGIILAVFTPLLVASVIYLVKADQAYQKLPAESVA</sequence>